<dbReference type="HOGENOM" id="CLU_2789938_0_0_3"/>
<name>K9VF45_9CYAN</name>
<dbReference type="STRING" id="179408.Osc7112_2082"/>
<gene>
    <name evidence="1" type="ORF">Osc7112_2082</name>
</gene>
<evidence type="ECO:0000313" key="2">
    <source>
        <dbReference type="Proteomes" id="UP000010478"/>
    </source>
</evidence>
<dbReference type="RefSeq" id="WP_015175856.1">
    <property type="nucleotide sequence ID" value="NC_019729.1"/>
</dbReference>
<dbReference type="AlphaFoldDB" id="K9VF45"/>
<dbReference type="KEGG" id="oni:Osc7112_2082"/>
<keyword evidence="2" id="KW-1185">Reference proteome</keyword>
<accession>K9VF45</accession>
<sequence length="68" mass="7457">MEAVCYILPLHGQKISVTALEEKYTLRGEAAAQRKGKAASHNMISRRTTTTNTFIIGVPADIRLLAND</sequence>
<dbReference type="Proteomes" id="UP000010478">
    <property type="component" value="Chromosome"/>
</dbReference>
<proteinExistence type="predicted"/>
<organism evidence="1 2">
    <name type="scientific">Phormidium nigroviride PCC 7112</name>
    <dbReference type="NCBI Taxonomy" id="179408"/>
    <lineage>
        <taxon>Bacteria</taxon>
        <taxon>Bacillati</taxon>
        <taxon>Cyanobacteriota</taxon>
        <taxon>Cyanophyceae</taxon>
        <taxon>Oscillatoriophycideae</taxon>
        <taxon>Oscillatoriales</taxon>
        <taxon>Oscillatoriaceae</taxon>
        <taxon>Phormidium</taxon>
    </lineage>
</organism>
<reference evidence="1 2" key="1">
    <citation type="submission" date="2012-05" db="EMBL/GenBank/DDBJ databases">
        <title>Finished chromosome of genome of Oscillatoria sp. PCC 7112.</title>
        <authorList>
            <consortium name="US DOE Joint Genome Institute"/>
            <person name="Gugger M."/>
            <person name="Coursin T."/>
            <person name="Rippka R."/>
            <person name="Tandeau De Marsac N."/>
            <person name="Huntemann M."/>
            <person name="Wei C.-L."/>
            <person name="Han J."/>
            <person name="Detter J.C."/>
            <person name="Han C."/>
            <person name="Tapia R."/>
            <person name="Davenport K."/>
            <person name="Daligault H."/>
            <person name="Erkkila T."/>
            <person name="Gu W."/>
            <person name="Munk A.C.C."/>
            <person name="Teshima H."/>
            <person name="Xu Y."/>
            <person name="Chain P."/>
            <person name="Chen A."/>
            <person name="Krypides N."/>
            <person name="Mavromatis K."/>
            <person name="Markowitz V."/>
            <person name="Szeto E."/>
            <person name="Ivanova N."/>
            <person name="Mikhailova N."/>
            <person name="Ovchinnikova G."/>
            <person name="Pagani I."/>
            <person name="Pati A."/>
            <person name="Goodwin L."/>
            <person name="Peters L."/>
            <person name="Pitluck S."/>
            <person name="Woyke T."/>
            <person name="Kerfeld C."/>
        </authorList>
    </citation>
    <scope>NUCLEOTIDE SEQUENCE [LARGE SCALE GENOMIC DNA]</scope>
    <source>
        <strain evidence="1 2">PCC 7112</strain>
    </source>
</reference>
<evidence type="ECO:0000313" key="1">
    <source>
        <dbReference type="EMBL" id="AFZ06551.1"/>
    </source>
</evidence>
<protein>
    <submittedName>
        <fullName evidence="1">Uncharacterized protein</fullName>
    </submittedName>
</protein>
<dbReference type="EMBL" id="CP003614">
    <property type="protein sequence ID" value="AFZ06551.1"/>
    <property type="molecule type" value="Genomic_DNA"/>
</dbReference>